<name>A0A6A1W4D1_9ROSI</name>
<feature type="domain" description="Endonuclease/exonuclease/phosphatase" evidence="2">
    <location>
        <begin position="226"/>
        <end position="349"/>
    </location>
</feature>
<dbReference type="PANTHER" id="PTHR33710">
    <property type="entry name" value="BNAC02G09200D PROTEIN"/>
    <property type="match status" value="1"/>
</dbReference>
<dbReference type="PANTHER" id="PTHR33710:SF71">
    <property type="entry name" value="ENDONUCLEASE_EXONUCLEASE_PHOSPHATASE DOMAIN-CONTAINING PROTEIN"/>
    <property type="match status" value="1"/>
</dbReference>
<dbReference type="SUPFAM" id="SSF56219">
    <property type="entry name" value="DNase I-like"/>
    <property type="match status" value="1"/>
</dbReference>
<dbReference type="Pfam" id="PF03372">
    <property type="entry name" value="Exo_endo_phos"/>
    <property type="match status" value="1"/>
</dbReference>
<dbReference type="InterPro" id="IPR005135">
    <property type="entry name" value="Endo/exonuclease/phosphatase"/>
</dbReference>
<evidence type="ECO:0000313" key="4">
    <source>
        <dbReference type="Proteomes" id="UP000516437"/>
    </source>
</evidence>
<feature type="compositionally biased region" description="Basic residues" evidence="1">
    <location>
        <begin position="107"/>
        <end position="127"/>
    </location>
</feature>
<dbReference type="OrthoDB" id="1742302at2759"/>
<dbReference type="Proteomes" id="UP000516437">
    <property type="component" value="Chromosome 3"/>
</dbReference>
<dbReference type="GO" id="GO:0003824">
    <property type="term" value="F:catalytic activity"/>
    <property type="evidence" value="ECO:0007669"/>
    <property type="project" value="InterPro"/>
</dbReference>
<evidence type="ECO:0000259" key="2">
    <source>
        <dbReference type="Pfam" id="PF03372"/>
    </source>
</evidence>
<proteinExistence type="predicted"/>
<reference evidence="3 4" key="1">
    <citation type="journal article" date="2019" name="Plant Biotechnol. J.">
        <title>The red bayberry genome and genetic basis of sex determination.</title>
        <authorList>
            <person name="Jia H.M."/>
            <person name="Jia H.J."/>
            <person name="Cai Q.L."/>
            <person name="Wang Y."/>
            <person name="Zhao H.B."/>
            <person name="Yang W.F."/>
            <person name="Wang G.Y."/>
            <person name="Li Y.H."/>
            <person name="Zhan D.L."/>
            <person name="Shen Y.T."/>
            <person name="Niu Q.F."/>
            <person name="Chang L."/>
            <person name="Qiu J."/>
            <person name="Zhao L."/>
            <person name="Xie H.B."/>
            <person name="Fu W.Y."/>
            <person name="Jin J."/>
            <person name="Li X.W."/>
            <person name="Jiao Y."/>
            <person name="Zhou C.C."/>
            <person name="Tu T."/>
            <person name="Chai C.Y."/>
            <person name="Gao J.L."/>
            <person name="Fan L.J."/>
            <person name="van de Weg E."/>
            <person name="Wang J.Y."/>
            <person name="Gao Z.S."/>
        </authorList>
    </citation>
    <scope>NUCLEOTIDE SEQUENCE [LARGE SCALE GENOMIC DNA]</scope>
    <source>
        <tissue evidence="3">Leaves</tissue>
    </source>
</reference>
<protein>
    <recommendedName>
        <fullName evidence="2">Endonuclease/exonuclease/phosphatase domain-containing protein</fullName>
    </recommendedName>
</protein>
<feature type="region of interest" description="Disordered" evidence="1">
    <location>
        <begin position="100"/>
        <end position="139"/>
    </location>
</feature>
<gene>
    <name evidence="3" type="ORF">CJ030_MR3G005569</name>
</gene>
<comment type="caution">
    <text evidence="3">The sequence shown here is derived from an EMBL/GenBank/DDBJ whole genome shotgun (WGS) entry which is preliminary data.</text>
</comment>
<dbReference type="AlphaFoldDB" id="A0A6A1W4D1"/>
<dbReference type="InterPro" id="IPR036691">
    <property type="entry name" value="Endo/exonu/phosph_ase_sf"/>
</dbReference>
<keyword evidence="4" id="KW-1185">Reference proteome</keyword>
<evidence type="ECO:0000313" key="3">
    <source>
        <dbReference type="EMBL" id="KAB1220082.1"/>
    </source>
</evidence>
<sequence>MSCPSSGAILSSQAPPLGVHLAVDLHGDGLASGEAPVMVVPLTSRIEDSIEVADWVQDSEGSPGGSGDDFLETHISNRDVAIENRRLKDELAALKQRMKSGMDLAKKGRSSRSRSQHRPTHRGRRGGAQRYPSVHRADPLGNSSGCPLFAPRFAQEPLVPSNISVIPAVVEGTVDPVERKSYATVALGPQAQNIHKQSALIHLEYIPPIIEDGNVTVLPPKGTTDGGHEEWESTLNCYERRRKLWRDLAGKANLGIPWVVLGDFNAIKSQDESCGGSLLWPDWKNELAACLFDAELDDLKFTSHFLTWSNKREEEPIMRKLDRVLVNKAWEDHFNLSEAIFLPPGLSDHSAMLIRLASLTKKRSSFRFFDFWADHHRFLELVWEVDTVGTPMFRLWSKLMKMKPVLRKLNRKYYSDLSNRVLYAKDRLDIAQGQLLEFPLGPL</sequence>
<evidence type="ECO:0000256" key="1">
    <source>
        <dbReference type="SAM" id="MobiDB-lite"/>
    </source>
</evidence>
<organism evidence="3 4">
    <name type="scientific">Morella rubra</name>
    <name type="common">Chinese bayberry</name>
    <dbReference type="NCBI Taxonomy" id="262757"/>
    <lineage>
        <taxon>Eukaryota</taxon>
        <taxon>Viridiplantae</taxon>
        <taxon>Streptophyta</taxon>
        <taxon>Embryophyta</taxon>
        <taxon>Tracheophyta</taxon>
        <taxon>Spermatophyta</taxon>
        <taxon>Magnoliopsida</taxon>
        <taxon>eudicotyledons</taxon>
        <taxon>Gunneridae</taxon>
        <taxon>Pentapetalae</taxon>
        <taxon>rosids</taxon>
        <taxon>fabids</taxon>
        <taxon>Fagales</taxon>
        <taxon>Myricaceae</taxon>
        <taxon>Morella</taxon>
    </lineage>
</organism>
<accession>A0A6A1W4D1</accession>
<dbReference type="EMBL" id="RXIC02000021">
    <property type="protein sequence ID" value="KAB1220082.1"/>
    <property type="molecule type" value="Genomic_DNA"/>
</dbReference>
<dbReference type="Gene3D" id="3.60.10.10">
    <property type="entry name" value="Endonuclease/exonuclease/phosphatase"/>
    <property type="match status" value="1"/>
</dbReference>